<comment type="caution">
    <text evidence="1">The sequence shown here is derived from an EMBL/GenBank/DDBJ whole genome shotgun (WGS) entry which is preliminary data.</text>
</comment>
<gene>
    <name evidence="1" type="ORF">Bca52824_036413</name>
</gene>
<dbReference type="Proteomes" id="UP000886595">
    <property type="component" value="Unassembled WGS sequence"/>
</dbReference>
<sequence>MPMGRDKCHGWTSGYGRLCSNAKPSLNAENWPLVIVVSVNEISTFKVLAMGTNSGSRPSKVISLHCCESSGYSKMVHQTSSSMVTIWLESRSCWTNILAYESKSGQVDIGNYAVINKAITLTIG</sequence>
<keyword evidence="2" id="KW-1185">Reference proteome</keyword>
<protein>
    <submittedName>
        <fullName evidence="1">Uncharacterized protein</fullName>
    </submittedName>
</protein>
<evidence type="ECO:0000313" key="1">
    <source>
        <dbReference type="EMBL" id="KAG2299941.1"/>
    </source>
</evidence>
<proteinExistence type="predicted"/>
<name>A0A8X7V3P1_BRACI</name>
<organism evidence="1 2">
    <name type="scientific">Brassica carinata</name>
    <name type="common">Ethiopian mustard</name>
    <name type="synonym">Abyssinian cabbage</name>
    <dbReference type="NCBI Taxonomy" id="52824"/>
    <lineage>
        <taxon>Eukaryota</taxon>
        <taxon>Viridiplantae</taxon>
        <taxon>Streptophyta</taxon>
        <taxon>Embryophyta</taxon>
        <taxon>Tracheophyta</taxon>
        <taxon>Spermatophyta</taxon>
        <taxon>Magnoliopsida</taxon>
        <taxon>eudicotyledons</taxon>
        <taxon>Gunneridae</taxon>
        <taxon>Pentapetalae</taxon>
        <taxon>rosids</taxon>
        <taxon>malvids</taxon>
        <taxon>Brassicales</taxon>
        <taxon>Brassicaceae</taxon>
        <taxon>Brassiceae</taxon>
        <taxon>Brassica</taxon>
    </lineage>
</organism>
<evidence type="ECO:0000313" key="2">
    <source>
        <dbReference type="Proteomes" id="UP000886595"/>
    </source>
</evidence>
<accession>A0A8X7V3P1</accession>
<dbReference type="EMBL" id="JAAMPC010000008">
    <property type="protein sequence ID" value="KAG2299941.1"/>
    <property type="molecule type" value="Genomic_DNA"/>
</dbReference>
<reference evidence="1 2" key="1">
    <citation type="submission" date="2020-02" db="EMBL/GenBank/DDBJ databases">
        <authorList>
            <person name="Ma Q."/>
            <person name="Huang Y."/>
            <person name="Song X."/>
            <person name="Pei D."/>
        </authorList>
    </citation>
    <scope>NUCLEOTIDE SEQUENCE [LARGE SCALE GENOMIC DNA]</scope>
    <source>
        <strain evidence="1">Sxm20200214</strain>
        <tissue evidence="1">Leaf</tissue>
    </source>
</reference>
<dbReference type="AlphaFoldDB" id="A0A8X7V3P1"/>